<proteinExistence type="predicted"/>
<dbReference type="RefSeq" id="WP_132845952.1">
    <property type="nucleotide sequence ID" value="NZ_JACGDA010000070.1"/>
</dbReference>
<evidence type="ECO:0000313" key="1">
    <source>
        <dbReference type="EMBL" id="MBA6150489.1"/>
    </source>
</evidence>
<comment type="caution">
    <text evidence="1">The sequence shown here is derived from an EMBL/GenBank/DDBJ whole genome shotgun (WGS) entry which is preliminary data.</text>
</comment>
<gene>
    <name evidence="1" type="ORF">H4C15_23785</name>
</gene>
<protein>
    <submittedName>
        <fullName evidence="1">Uncharacterized protein</fullName>
    </submittedName>
</protein>
<sequence length="265" mass="28702">MTDTDSFEFSGFLSPESAQTIPAIQASLPELFTIAYDLNTLVMRLTADAAEAAQVTSMEPAAIAVRVLMRACGTFQSVLLLASRGNVADARTLVRGLVEDSFMIAAICKDPEKFLKLFKDDANASRKRQTKLVIDNGWAEGETLERLQAIAAELTGKNTPVKDLAGHGVLEKQYLLYSRLSDDSAHPSATSLNHHVNAELDKSGWRYQWKVADRDETSATLHAAFQGLVPVAIGVAEFLKLSEYGGALNAILLAIENAPPSKSHI</sequence>
<reference evidence="1 2" key="1">
    <citation type="submission" date="2020-07" db="EMBL/GenBank/DDBJ databases">
        <title>Diversity of carbapenemase encoding genes among Pseudomonas putida group clinical isolates in a tertiary Brazilian hospital.</title>
        <authorList>
            <person name="Alberto-Lei F."/>
            <person name="Nodari C.S."/>
            <person name="Streling A.P."/>
            <person name="Paulino J.T."/>
            <person name="Bessa-Neto F.O."/>
            <person name="Cayo R."/>
            <person name="Gales A.C."/>
        </authorList>
    </citation>
    <scope>NUCLEOTIDE SEQUENCE [LARGE SCALE GENOMIC DNA]</scope>
    <source>
        <strain evidence="1 2">11213</strain>
    </source>
</reference>
<dbReference type="Proteomes" id="UP000577346">
    <property type="component" value="Unassembled WGS sequence"/>
</dbReference>
<dbReference type="InterPro" id="IPR043733">
    <property type="entry name" value="DUF5677"/>
</dbReference>
<evidence type="ECO:0000313" key="2">
    <source>
        <dbReference type="Proteomes" id="UP000577346"/>
    </source>
</evidence>
<dbReference type="Pfam" id="PF18928">
    <property type="entry name" value="DUF5677"/>
    <property type="match status" value="1"/>
</dbReference>
<organism evidence="1 2">
    <name type="scientific">Pseudomonas juntendi</name>
    <dbReference type="NCBI Taxonomy" id="2666183"/>
    <lineage>
        <taxon>Bacteria</taxon>
        <taxon>Pseudomonadati</taxon>
        <taxon>Pseudomonadota</taxon>
        <taxon>Gammaproteobacteria</taxon>
        <taxon>Pseudomonadales</taxon>
        <taxon>Pseudomonadaceae</taxon>
        <taxon>Pseudomonas</taxon>
    </lineage>
</organism>
<accession>A0A7W2M0K2</accession>
<name>A0A7W2M0K2_9PSED</name>
<dbReference type="AlphaFoldDB" id="A0A7W2M0K2"/>
<dbReference type="EMBL" id="JACGDA010000070">
    <property type="protein sequence ID" value="MBA6150489.1"/>
    <property type="molecule type" value="Genomic_DNA"/>
</dbReference>